<organism evidence="4 5">
    <name type="scientific">Mesorhizobium qingshengii</name>
    <dbReference type="NCBI Taxonomy" id="1165689"/>
    <lineage>
        <taxon>Bacteria</taxon>
        <taxon>Pseudomonadati</taxon>
        <taxon>Pseudomonadota</taxon>
        <taxon>Alphaproteobacteria</taxon>
        <taxon>Hyphomicrobiales</taxon>
        <taxon>Phyllobacteriaceae</taxon>
        <taxon>Mesorhizobium</taxon>
    </lineage>
</organism>
<dbReference type="PROSITE" id="PS51123">
    <property type="entry name" value="OMPA_2"/>
    <property type="match status" value="1"/>
</dbReference>
<dbReference type="SUPFAM" id="SSF103088">
    <property type="entry name" value="OmpA-like"/>
    <property type="match status" value="1"/>
</dbReference>
<dbReference type="NCBIfam" id="NF038228">
    <property type="entry name" value="IcmH_DotU_IVB"/>
    <property type="match status" value="1"/>
</dbReference>
<keyword evidence="1" id="KW-0472">Membrane</keyword>
<dbReference type="InterPro" id="IPR036737">
    <property type="entry name" value="OmpA-like_sf"/>
</dbReference>
<dbReference type="InterPro" id="IPR038522">
    <property type="entry name" value="T4/T6SS_DotU_sf"/>
</dbReference>
<dbReference type="GO" id="GO:0016020">
    <property type="term" value="C:membrane"/>
    <property type="evidence" value="ECO:0007669"/>
    <property type="project" value="UniProtKB-UniRule"/>
</dbReference>
<protein>
    <submittedName>
        <fullName evidence="4">Type VI secretion system protein ImpK</fullName>
    </submittedName>
</protein>
<evidence type="ECO:0000259" key="3">
    <source>
        <dbReference type="PROSITE" id="PS51123"/>
    </source>
</evidence>
<dbReference type="CDD" id="cd07185">
    <property type="entry name" value="OmpA_C-like"/>
    <property type="match status" value="1"/>
</dbReference>
<feature type="domain" description="OmpA-like" evidence="3">
    <location>
        <begin position="308"/>
        <end position="428"/>
    </location>
</feature>
<dbReference type="InterPro" id="IPR006665">
    <property type="entry name" value="OmpA-like"/>
</dbReference>
<sequence length="428" mass="46512">MEPVAIPTEGTVLRPDLAVGPGPSALSSPPISDQPLWETLTLHRLNPLVAAAAALLGLCAHLKTSSDQLDVEELRLRVLRGIDAFERGIMSLGLPTRTIKISKYALCATIDDIVLNTAWGSHSVWTTRSMVGTLFGETWGGDRFFELLEQMKKNPTNDLDLLEFLYYCMRLGFEGRFRVAARGASEISVLCEDTYRLIRAARGKFERDISPHWQERAAARRPSSRFVPSWAAGATGAAALLSLYTGLLFALDGQSDAVLARLATLEPRGAVSLARTAAPPPVLRSGDRLRRFLGAEIRDGLVAVTEDAHQIVVTIRAPGMFDSASSIVKDTFVPLFLRIGRGLNEQPGAVLLTGHTDSMPIGSRAYLSNQDLSMARAKAAADIIRSTMSESGHLREEGRGSGEPIASNQTPEGRAKNRRIEIIITKPH</sequence>
<dbReference type="EMBL" id="FMXM01000050">
    <property type="protein sequence ID" value="SDA99616.1"/>
    <property type="molecule type" value="Genomic_DNA"/>
</dbReference>
<evidence type="ECO:0000313" key="4">
    <source>
        <dbReference type="EMBL" id="SDA99616.1"/>
    </source>
</evidence>
<dbReference type="PANTHER" id="PTHR38033">
    <property type="entry name" value="MEMBRANE PROTEIN-RELATED"/>
    <property type="match status" value="1"/>
</dbReference>
<feature type="region of interest" description="Disordered" evidence="2">
    <location>
        <begin position="389"/>
        <end position="418"/>
    </location>
</feature>
<dbReference type="PANTHER" id="PTHR38033:SF1">
    <property type="entry name" value="DOTU FAMILY TYPE IV_VI SECRETION SYSTEM PROTEIN"/>
    <property type="match status" value="1"/>
</dbReference>
<reference evidence="4 5" key="1">
    <citation type="submission" date="2016-10" db="EMBL/GenBank/DDBJ databases">
        <authorList>
            <person name="de Groot N.N."/>
        </authorList>
    </citation>
    <scope>NUCLEOTIDE SEQUENCE [LARGE SCALE GENOMIC DNA]</scope>
    <source>
        <strain evidence="4 5">CGMCC 1.12097</strain>
    </source>
</reference>
<evidence type="ECO:0000256" key="1">
    <source>
        <dbReference type="PROSITE-ProRule" id="PRU00473"/>
    </source>
</evidence>
<dbReference type="STRING" id="1165689.SAMN02927914_06644"/>
<dbReference type="Gene3D" id="1.25.40.590">
    <property type="entry name" value="Type IV / VI secretion system, DotU"/>
    <property type="match status" value="1"/>
</dbReference>
<accession>A0A1G5ZYI9</accession>
<dbReference type="OrthoDB" id="345640at2"/>
<dbReference type="Pfam" id="PF00691">
    <property type="entry name" value="OmpA"/>
    <property type="match status" value="1"/>
</dbReference>
<dbReference type="InterPro" id="IPR017732">
    <property type="entry name" value="T4/T6SS_DotU"/>
</dbReference>
<evidence type="ECO:0000313" key="5">
    <source>
        <dbReference type="Proteomes" id="UP000198588"/>
    </source>
</evidence>
<evidence type="ECO:0000256" key="2">
    <source>
        <dbReference type="SAM" id="MobiDB-lite"/>
    </source>
</evidence>
<dbReference type="Pfam" id="PF09850">
    <property type="entry name" value="DotU"/>
    <property type="match status" value="1"/>
</dbReference>
<dbReference type="Proteomes" id="UP000198588">
    <property type="component" value="Unassembled WGS sequence"/>
</dbReference>
<name>A0A1G5ZYI9_9HYPH</name>
<dbReference type="AlphaFoldDB" id="A0A1G5ZYI9"/>
<gene>
    <name evidence="4" type="ORF">SAMN02927914_06644</name>
</gene>
<proteinExistence type="predicted"/>
<dbReference type="NCBIfam" id="TIGR03349">
    <property type="entry name" value="IV_VI_DotU"/>
    <property type="match status" value="1"/>
</dbReference>
<dbReference type="Gene3D" id="3.30.1330.60">
    <property type="entry name" value="OmpA-like domain"/>
    <property type="match status" value="1"/>
</dbReference>